<dbReference type="EMBL" id="CP158484">
    <property type="protein sequence ID" value="XBY57897.1"/>
    <property type="molecule type" value="Genomic_DNA"/>
</dbReference>
<dbReference type="AlphaFoldDB" id="A0AAU7XJ84"/>
<gene>
    <name evidence="1" type="ORF">V8F66_16625</name>
</gene>
<name>A0AAU7XJ84_9GAMM</name>
<protein>
    <submittedName>
        <fullName evidence="1">Uncharacterized protein</fullName>
    </submittedName>
</protein>
<organism evidence="1">
    <name type="scientific">Vreelandella sp. SM1641</name>
    <dbReference type="NCBI Taxonomy" id="3126101"/>
    <lineage>
        <taxon>Bacteria</taxon>
        <taxon>Pseudomonadati</taxon>
        <taxon>Pseudomonadota</taxon>
        <taxon>Gammaproteobacteria</taxon>
        <taxon>Oceanospirillales</taxon>
        <taxon>Halomonadaceae</taxon>
        <taxon>Vreelandella</taxon>
    </lineage>
</organism>
<dbReference type="RefSeq" id="WP_022522133.1">
    <property type="nucleotide sequence ID" value="NZ_CP158484.1"/>
</dbReference>
<proteinExistence type="predicted"/>
<accession>A0AAU7XJ84</accession>
<sequence length="41" mass="4440">MDIPPVPRAAGLSAAATLGSYGCEAWYPMGFIMPKHHMHNL</sequence>
<reference evidence="1" key="1">
    <citation type="submission" date="2024-02" db="EMBL/GenBank/DDBJ databases">
        <title>Complete genome sequence of Vreelandella sp. SM1641, a marine exopolysaccharide-producing bacterium isolated from deep-sea hydrothermal sediment of the southwest Indian Ocean.</title>
        <authorList>
            <person name="Zhu H."/>
            <person name="Sun M."/>
        </authorList>
    </citation>
    <scope>NUCLEOTIDE SEQUENCE</scope>
    <source>
        <strain evidence="1">SM1641</strain>
    </source>
</reference>
<dbReference type="KEGG" id="vrs:V8F66_16625"/>
<evidence type="ECO:0000313" key="1">
    <source>
        <dbReference type="EMBL" id="XBY57897.1"/>
    </source>
</evidence>